<dbReference type="InterPro" id="IPR052515">
    <property type="entry name" value="Gfo/Idh/MocA_Oxidoreductase"/>
</dbReference>
<evidence type="ECO:0000259" key="1">
    <source>
        <dbReference type="Pfam" id="PF01408"/>
    </source>
</evidence>
<dbReference type="Gene3D" id="3.30.360.10">
    <property type="entry name" value="Dihydrodipicolinate Reductase, domain 2"/>
    <property type="match status" value="1"/>
</dbReference>
<reference evidence="4" key="1">
    <citation type="journal article" date="2019" name="Int. J. Syst. Evol. Microbiol.">
        <title>The Global Catalogue of Microorganisms (GCM) 10K type strain sequencing project: providing services to taxonomists for standard genome sequencing and annotation.</title>
        <authorList>
            <consortium name="The Broad Institute Genomics Platform"/>
            <consortium name="The Broad Institute Genome Sequencing Center for Infectious Disease"/>
            <person name="Wu L."/>
            <person name="Ma J."/>
        </authorList>
    </citation>
    <scope>NUCLEOTIDE SEQUENCE [LARGE SCALE GENOMIC DNA]</scope>
    <source>
        <strain evidence="4">KCTC 12907</strain>
    </source>
</reference>
<dbReference type="EMBL" id="JBHTAI010000029">
    <property type="protein sequence ID" value="MFC7153083.1"/>
    <property type="molecule type" value="Genomic_DNA"/>
</dbReference>
<dbReference type="Pfam" id="PF22725">
    <property type="entry name" value="GFO_IDH_MocA_C3"/>
    <property type="match status" value="1"/>
</dbReference>
<evidence type="ECO:0000259" key="2">
    <source>
        <dbReference type="Pfam" id="PF22725"/>
    </source>
</evidence>
<dbReference type="InterPro" id="IPR000683">
    <property type="entry name" value="Gfo/Idh/MocA-like_OxRdtase_N"/>
</dbReference>
<dbReference type="PANTHER" id="PTHR43249:SF1">
    <property type="entry name" value="D-GLUCOSIDE 3-DEHYDROGENASE"/>
    <property type="match status" value="1"/>
</dbReference>
<name>A0ABW2FIV8_9BACL</name>
<gene>
    <name evidence="3" type="ORF">ACFQMJ_31475</name>
</gene>
<dbReference type="SUPFAM" id="SSF51735">
    <property type="entry name" value="NAD(P)-binding Rossmann-fold domains"/>
    <property type="match status" value="1"/>
</dbReference>
<evidence type="ECO:0000313" key="4">
    <source>
        <dbReference type="Proteomes" id="UP001596378"/>
    </source>
</evidence>
<dbReference type="Pfam" id="PF01408">
    <property type="entry name" value="GFO_IDH_MocA"/>
    <property type="match status" value="1"/>
</dbReference>
<comment type="caution">
    <text evidence="3">The sequence shown here is derived from an EMBL/GenBank/DDBJ whole genome shotgun (WGS) entry which is preliminary data.</text>
</comment>
<proteinExistence type="predicted"/>
<sequence>MIRVAIVGTGSISTAHLDAYTRFADRCRVVALVNNQTETAERLKEKYRLDCRIYQDYKDLLEGDQVDLVSICTPPFLHASMSVDLLRAGIDVLVEKPMALSLEECDRMLAAASESGSLLSVVGQNRFLDASVKLKRTIESGLLGKVVHAQVDSFWWRGSNYYDVWWRGTWETEGGGCTLNHGVHHADMLQWMIGMPQSVVAVIGNAAHPNSEVEDISMAILSYADGSLAQLTSSVVHHGEERQIVIQGLDARASLPWKVHASRQSEQGFPLPEGNPELKREIEQFAAGLAPLAYTGHEGQIDDVLSAIETGSRKVGVDGYEGRKVIELVTAIYEASFTRRQVELPLTKDSLFYSREQIMSHSPRFHHKSDKSATIDYK</sequence>
<dbReference type="RefSeq" id="WP_378050118.1">
    <property type="nucleotide sequence ID" value="NZ_JBHMDN010000024.1"/>
</dbReference>
<feature type="domain" description="Gfo/Idh/MocA-like oxidoreductase N-terminal" evidence="1">
    <location>
        <begin position="2"/>
        <end position="121"/>
    </location>
</feature>
<dbReference type="InterPro" id="IPR036291">
    <property type="entry name" value="NAD(P)-bd_dom_sf"/>
</dbReference>
<dbReference type="Gene3D" id="3.40.50.720">
    <property type="entry name" value="NAD(P)-binding Rossmann-like Domain"/>
    <property type="match status" value="1"/>
</dbReference>
<feature type="domain" description="GFO/IDH/MocA-like oxidoreductase" evidence="2">
    <location>
        <begin position="133"/>
        <end position="250"/>
    </location>
</feature>
<organism evidence="3 4">
    <name type="scientific">Cohnella cellulosilytica</name>
    <dbReference type="NCBI Taxonomy" id="986710"/>
    <lineage>
        <taxon>Bacteria</taxon>
        <taxon>Bacillati</taxon>
        <taxon>Bacillota</taxon>
        <taxon>Bacilli</taxon>
        <taxon>Bacillales</taxon>
        <taxon>Paenibacillaceae</taxon>
        <taxon>Cohnella</taxon>
    </lineage>
</organism>
<protein>
    <submittedName>
        <fullName evidence="3">Gfo/Idh/MocA family protein</fullName>
    </submittedName>
</protein>
<accession>A0ABW2FIV8</accession>
<dbReference type="InterPro" id="IPR055170">
    <property type="entry name" value="GFO_IDH_MocA-like_dom"/>
</dbReference>
<dbReference type="PANTHER" id="PTHR43249">
    <property type="entry name" value="UDP-N-ACETYL-2-AMINO-2-DEOXY-D-GLUCURONATE OXIDASE"/>
    <property type="match status" value="1"/>
</dbReference>
<evidence type="ECO:0000313" key="3">
    <source>
        <dbReference type="EMBL" id="MFC7153083.1"/>
    </source>
</evidence>
<keyword evidence="4" id="KW-1185">Reference proteome</keyword>
<dbReference type="Proteomes" id="UP001596378">
    <property type="component" value="Unassembled WGS sequence"/>
</dbReference>